<evidence type="ECO:0000313" key="1">
    <source>
        <dbReference type="EMBL" id="EFM01675.1"/>
    </source>
</evidence>
<dbReference type="eggNOG" id="COG1045">
    <property type="taxonomic scope" value="Bacteria"/>
</dbReference>
<evidence type="ECO:0000313" key="2">
    <source>
        <dbReference type="Proteomes" id="UP000004394"/>
    </source>
</evidence>
<gene>
    <name evidence="1" type="ORF">HMPREF0658_1405</name>
</gene>
<dbReference type="EMBL" id="AEEI01000047">
    <property type="protein sequence ID" value="EFM01675.1"/>
    <property type="molecule type" value="Genomic_DNA"/>
</dbReference>
<dbReference type="BioCyc" id="PMAR862515-HMP:GMOO-1428-MONOMER"/>
<comment type="caution">
    <text evidence="1">The sequence shown here is derived from an EMBL/GenBank/DDBJ whole genome shotgun (WGS) entry which is preliminary data.</text>
</comment>
<organism evidence="1 2">
    <name type="scientific">Hoylesella marshii DSM 16973 = JCM 13450</name>
    <dbReference type="NCBI Taxonomy" id="862515"/>
    <lineage>
        <taxon>Bacteria</taxon>
        <taxon>Pseudomonadati</taxon>
        <taxon>Bacteroidota</taxon>
        <taxon>Bacteroidia</taxon>
        <taxon>Bacteroidales</taxon>
        <taxon>Prevotellaceae</taxon>
        <taxon>Hoylesella</taxon>
    </lineage>
</organism>
<dbReference type="Gene3D" id="2.160.10.10">
    <property type="entry name" value="Hexapeptide repeat proteins"/>
    <property type="match status" value="1"/>
</dbReference>
<dbReference type="STRING" id="862515.HMPREF0658_1405"/>
<dbReference type="SUPFAM" id="SSF51161">
    <property type="entry name" value="Trimeric LpxA-like enzymes"/>
    <property type="match status" value="1"/>
</dbReference>
<dbReference type="Proteomes" id="UP000004394">
    <property type="component" value="Unassembled WGS sequence"/>
</dbReference>
<evidence type="ECO:0008006" key="3">
    <source>
        <dbReference type="Google" id="ProtNLM"/>
    </source>
</evidence>
<protein>
    <recommendedName>
        <fullName evidence="3">Serine O-acetyltransferase</fullName>
    </recommendedName>
</protein>
<keyword evidence="2" id="KW-1185">Reference proteome</keyword>
<dbReference type="HOGENOM" id="CLU_3064773_0_0_10"/>
<reference evidence="1" key="1">
    <citation type="submission" date="2010-07" db="EMBL/GenBank/DDBJ databases">
        <authorList>
            <person name="Muzny D."/>
            <person name="Qin X."/>
            <person name="Deng J."/>
            <person name="Jiang H."/>
            <person name="Liu Y."/>
            <person name="Qu J."/>
            <person name="Song X.-Z."/>
            <person name="Zhang L."/>
            <person name="Thornton R."/>
            <person name="Coyle M."/>
            <person name="Francisco L."/>
            <person name="Jackson L."/>
            <person name="Javaid M."/>
            <person name="Korchina V."/>
            <person name="Kovar C."/>
            <person name="Mata R."/>
            <person name="Mathew T."/>
            <person name="Ngo R."/>
            <person name="Nguyen L."/>
            <person name="Nguyen N."/>
            <person name="Okwuonu G."/>
            <person name="Ongeri F."/>
            <person name="Pham C."/>
            <person name="Simmons D."/>
            <person name="Wilczek-Boney K."/>
            <person name="Hale W."/>
            <person name="Jakkamsetti A."/>
            <person name="Pham P."/>
            <person name="Ruth R."/>
            <person name="San Lucas F."/>
            <person name="Warren J."/>
            <person name="Zhang J."/>
            <person name="Zhao Z."/>
            <person name="Zhou C."/>
            <person name="Zhu D."/>
            <person name="Lee S."/>
            <person name="Bess C."/>
            <person name="Blankenburg K."/>
            <person name="Forbes L."/>
            <person name="Fu Q."/>
            <person name="Gubbala S."/>
            <person name="Hirani K."/>
            <person name="Jayaseelan J.C."/>
            <person name="Lara F."/>
            <person name="Munidasa M."/>
            <person name="Palculict T."/>
            <person name="Patil S."/>
            <person name="Pu L.-L."/>
            <person name="Saada N."/>
            <person name="Tang L."/>
            <person name="Weissenberger G."/>
            <person name="Zhu Y."/>
            <person name="Hemphill L."/>
            <person name="Shang Y."/>
            <person name="Youmans B."/>
            <person name="Ayvaz T."/>
            <person name="Ross M."/>
            <person name="Santibanez J."/>
            <person name="Aqrawi P."/>
            <person name="Gross S."/>
            <person name="Joshi V."/>
            <person name="Fowler G."/>
            <person name="Nazareth L."/>
            <person name="Reid J."/>
            <person name="Worley K."/>
            <person name="Petrosino J."/>
            <person name="Highlander S."/>
            <person name="Gibbs R."/>
        </authorList>
    </citation>
    <scope>NUCLEOTIDE SEQUENCE [LARGE SCALE GENOMIC DNA]</scope>
    <source>
        <strain evidence="1">DSM 16973</strain>
    </source>
</reference>
<name>E0NTA3_9BACT</name>
<sequence>MTIYSNSTLLGNIIIGHDTVIGGNVWVTNSVPPHSKILQIKAQDVSFIDGGGI</sequence>
<accession>E0NTA3</accession>
<proteinExistence type="predicted"/>
<dbReference type="AlphaFoldDB" id="E0NTA3"/>
<dbReference type="RefSeq" id="WP_006949506.1">
    <property type="nucleotide sequence ID" value="NZ_GL397214.1"/>
</dbReference>
<dbReference type="InterPro" id="IPR011004">
    <property type="entry name" value="Trimer_LpxA-like_sf"/>
</dbReference>